<feature type="transmembrane region" description="Helical" evidence="1">
    <location>
        <begin position="42"/>
        <end position="64"/>
    </location>
</feature>
<dbReference type="PANTHER" id="PTHR39419">
    <property type="entry name" value="SLL0814 PROTEIN"/>
    <property type="match status" value="1"/>
</dbReference>
<dbReference type="Proteomes" id="UP000184368">
    <property type="component" value="Unassembled WGS sequence"/>
</dbReference>
<feature type="transmembrane region" description="Helical" evidence="1">
    <location>
        <begin position="110"/>
        <end position="129"/>
    </location>
</feature>
<feature type="transmembrane region" description="Helical" evidence="1">
    <location>
        <begin position="12"/>
        <end position="30"/>
    </location>
</feature>
<gene>
    <name evidence="2" type="ORF">SAMN05444008_107189</name>
</gene>
<sequence>MVYVISKRSNPRLLTVGWITLIVYLVWSIGGQQLLAPVLNPFYRNLVEQVLLTLFFVVLALGYYKVKELGVFALLCFVVSNLFENTSVLFGFPFGYFEHSPALGPRLFNIPWLATPTYMAMGFVSWMVAKVLVHRTRFVQWNTLVWETAIVASFVFSMWDFCNDPVFHLNKAFAYRNPGPWFGVPVSNFMGWLLVTFCFYFPISLFLSLRNLEKDYRLLPPKQYWHQALLMYGAVAAGGIYRNSRGKSFVATFANGDQWQSEVIYTSMTLTCLFTMVFVFLLAVIQLNGIREYSSWRRQKSSLLSIDQVM</sequence>
<feature type="transmembrane region" description="Helical" evidence="1">
    <location>
        <begin position="71"/>
        <end position="90"/>
    </location>
</feature>
<evidence type="ECO:0000256" key="1">
    <source>
        <dbReference type="SAM" id="Phobius"/>
    </source>
</evidence>
<accession>A0A1M5B873</accession>
<dbReference type="EMBL" id="FQUO01000007">
    <property type="protein sequence ID" value="SHF38648.1"/>
    <property type="molecule type" value="Genomic_DNA"/>
</dbReference>
<proteinExistence type="predicted"/>
<dbReference type="InterPro" id="IPR007354">
    <property type="entry name" value="CruF-like"/>
</dbReference>
<keyword evidence="1" id="KW-1133">Transmembrane helix</keyword>
<feature type="transmembrane region" description="Helical" evidence="1">
    <location>
        <begin position="141"/>
        <end position="159"/>
    </location>
</feature>
<reference evidence="2 3" key="1">
    <citation type="submission" date="2016-11" db="EMBL/GenBank/DDBJ databases">
        <authorList>
            <person name="Jaros S."/>
            <person name="Januszkiewicz K."/>
            <person name="Wedrychowicz H."/>
        </authorList>
    </citation>
    <scope>NUCLEOTIDE SEQUENCE [LARGE SCALE GENOMIC DNA]</scope>
    <source>
        <strain evidence="2 3">DSM 26897</strain>
    </source>
</reference>
<keyword evidence="3" id="KW-1185">Reference proteome</keyword>
<name>A0A1M5B873_9BACT</name>
<keyword evidence="1" id="KW-0472">Membrane</keyword>
<dbReference type="PANTHER" id="PTHR39419:SF1">
    <property type="entry name" value="SLL0814 PROTEIN"/>
    <property type="match status" value="1"/>
</dbReference>
<feature type="transmembrane region" description="Helical" evidence="1">
    <location>
        <begin position="189"/>
        <end position="212"/>
    </location>
</feature>
<feature type="transmembrane region" description="Helical" evidence="1">
    <location>
        <begin position="224"/>
        <end position="243"/>
    </location>
</feature>
<evidence type="ECO:0000313" key="2">
    <source>
        <dbReference type="EMBL" id="SHF38648.1"/>
    </source>
</evidence>
<organism evidence="2 3">
    <name type="scientific">Cnuella takakiae</name>
    <dbReference type="NCBI Taxonomy" id="1302690"/>
    <lineage>
        <taxon>Bacteria</taxon>
        <taxon>Pseudomonadati</taxon>
        <taxon>Bacteroidota</taxon>
        <taxon>Chitinophagia</taxon>
        <taxon>Chitinophagales</taxon>
        <taxon>Chitinophagaceae</taxon>
        <taxon>Cnuella</taxon>
    </lineage>
</organism>
<dbReference type="Pfam" id="PF04240">
    <property type="entry name" value="Caroten_synth"/>
    <property type="match status" value="1"/>
</dbReference>
<dbReference type="OrthoDB" id="634831at2"/>
<protein>
    <submittedName>
        <fullName evidence="2">Putative membrane protein</fullName>
    </submittedName>
</protein>
<dbReference type="STRING" id="1302690.BUE76_16910"/>
<keyword evidence="1" id="KW-0812">Transmembrane</keyword>
<feature type="transmembrane region" description="Helical" evidence="1">
    <location>
        <begin position="263"/>
        <end position="290"/>
    </location>
</feature>
<dbReference type="RefSeq" id="WP_073042986.1">
    <property type="nucleotide sequence ID" value="NZ_FQUO01000007.1"/>
</dbReference>
<dbReference type="AlphaFoldDB" id="A0A1M5B873"/>
<evidence type="ECO:0000313" key="3">
    <source>
        <dbReference type="Proteomes" id="UP000184368"/>
    </source>
</evidence>